<dbReference type="Gene3D" id="1.10.260.40">
    <property type="entry name" value="lambda repressor-like DNA-binding domains"/>
    <property type="match status" value="1"/>
</dbReference>
<feature type="domain" description="HTH cro/C1-type" evidence="1">
    <location>
        <begin position="32"/>
        <end position="86"/>
    </location>
</feature>
<organism evidence="2 3">
    <name type="scientific">Maribacter sedimenticola</name>
    <dbReference type="NCBI Taxonomy" id="228956"/>
    <lineage>
        <taxon>Bacteria</taxon>
        <taxon>Pseudomonadati</taxon>
        <taxon>Bacteroidota</taxon>
        <taxon>Flavobacteriia</taxon>
        <taxon>Flavobacteriales</taxon>
        <taxon>Flavobacteriaceae</taxon>
        <taxon>Maribacter</taxon>
    </lineage>
</organism>
<dbReference type="CDD" id="cd00093">
    <property type="entry name" value="HTH_XRE"/>
    <property type="match status" value="1"/>
</dbReference>
<dbReference type="InterPro" id="IPR010982">
    <property type="entry name" value="Lambda_DNA-bd_dom_sf"/>
</dbReference>
<evidence type="ECO:0000313" key="3">
    <source>
        <dbReference type="Proteomes" id="UP000198337"/>
    </source>
</evidence>
<dbReference type="PROSITE" id="PS50943">
    <property type="entry name" value="HTH_CROC1"/>
    <property type="match status" value="1"/>
</dbReference>
<name>A0ABY1SL63_9FLAO</name>
<protein>
    <submittedName>
        <fullName evidence="2">Helix-turn-helix</fullName>
    </submittedName>
</protein>
<dbReference type="Proteomes" id="UP000198337">
    <property type="component" value="Unassembled WGS sequence"/>
</dbReference>
<dbReference type="InterPro" id="IPR001387">
    <property type="entry name" value="Cro/C1-type_HTH"/>
</dbReference>
<evidence type="ECO:0000259" key="1">
    <source>
        <dbReference type="PROSITE" id="PS50943"/>
    </source>
</evidence>
<accession>A0ABY1SL63</accession>
<dbReference type="EMBL" id="FZNV01000008">
    <property type="protein sequence ID" value="SNR74149.1"/>
    <property type="molecule type" value="Genomic_DNA"/>
</dbReference>
<dbReference type="RefSeq" id="WP_089262530.1">
    <property type="nucleotide sequence ID" value="NZ_FZNV01000008.1"/>
</dbReference>
<evidence type="ECO:0000313" key="2">
    <source>
        <dbReference type="EMBL" id="SNR74149.1"/>
    </source>
</evidence>
<reference evidence="2 3" key="1">
    <citation type="submission" date="2017-06" db="EMBL/GenBank/DDBJ databases">
        <authorList>
            <person name="Varghese N."/>
            <person name="Submissions S."/>
        </authorList>
    </citation>
    <scope>NUCLEOTIDE SEQUENCE [LARGE SCALE GENOMIC DNA]</scope>
    <source>
        <strain evidence="2 3">DSM 19840</strain>
    </source>
</reference>
<keyword evidence="3" id="KW-1185">Reference proteome</keyword>
<dbReference type="Pfam" id="PF01381">
    <property type="entry name" value="HTH_3"/>
    <property type="match status" value="1"/>
</dbReference>
<comment type="caution">
    <text evidence="2">The sequence shown here is derived from an EMBL/GenBank/DDBJ whole genome shotgun (WGS) entry which is preliminary data.</text>
</comment>
<dbReference type="SMART" id="SM00530">
    <property type="entry name" value="HTH_XRE"/>
    <property type="match status" value="1"/>
</dbReference>
<dbReference type="SUPFAM" id="SSF47413">
    <property type="entry name" value="lambda repressor-like DNA-binding domains"/>
    <property type="match status" value="1"/>
</dbReference>
<sequence length="138" mass="16268">MKKNRILNKIRKYRSKYVDIFVDYTFDLSHRIQFLLDQKSMEQKDLAKALGKNESEISKWMSGSHNFTLKTIARIEEVLGDKLLEIVNEENISKGEKVSVVFINTEHTYTPRHYIPLRESSHLKKYSPNYRNTVIADC</sequence>
<gene>
    <name evidence="2" type="ORF">SAMN04488009_3529</name>
</gene>
<proteinExistence type="predicted"/>